<gene>
    <name evidence="1" type="ORF">Hamer_G005770</name>
</gene>
<reference evidence="1" key="1">
    <citation type="journal article" date="2021" name="Sci. Adv.">
        <title>The American lobster genome reveals insights on longevity, neural, and immune adaptations.</title>
        <authorList>
            <person name="Polinski J.M."/>
            <person name="Zimin A.V."/>
            <person name="Clark K.F."/>
            <person name="Kohn A.B."/>
            <person name="Sadowski N."/>
            <person name="Timp W."/>
            <person name="Ptitsyn A."/>
            <person name="Khanna P."/>
            <person name="Romanova D.Y."/>
            <person name="Williams P."/>
            <person name="Greenwood S.J."/>
            <person name="Moroz L.L."/>
            <person name="Walt D.R."/>
            <person name="Bodnar A.G."/>
        </authorList>
    </citation>
    <scope>NUCLEOTIDE SEQUENCE</scope>
    <source>
        <strain evidence="1">GMGI-L3</strain>
    </source>
</reference>
<dbReference type="EMBL" id="JAHLQT010037514">
    <property type="protein sequence ID" value="KAG7157352.1"/>
    <property type="molecule type" value="Genomic_DNA"/>
</dbReference>
<dbReference type="AlphaFoldDB" id="A0A8J5JFQ8"/>
<protein>
    <submittedName>
        <fullName evidence="1">Uncharacterized protein</fullName>
    </submittedName>
</protein>
<keyword evidence="2" id="KW-1185">Reference proteome</keyword>
<organism evidence="1 2">
    <name type="scientific">Homarus americanus</name>
    <name type="common">American lobster</name>
    <dbReference type="NCBI Taxonomy" id="6706"/>
    <lineage>
        <taxon>Eukaryota</taxon>
        <taxon>Metazoa</taxon>
        <taxon>Ecdysozoa</taxon>
        <taxon>Arthropoda</taxon>
        <taxon>Crustacea</taxon>
        <taxon>Multicrustacea</taxon>
        <taxon>Malacostraca</taxon>
        <taxon>Eumalacostraca</taxon>
        <taxon>Eucarida</taxon>
        <taxon>Decapoda</taxon>
        <taxon>Pleocyemata</taxon>
        <taxon>Astacidea</taxon>
        <taxon>Nephropoidea</taxon>
        <taxon>Nephropidae</taxon>
        <taxon>Homarus</taxon>
    </lineage>
</organism>
<dbReference type="PANTHER" id="PTHR46880">
    <property type="entry name" value="RAS-ASSOCIATING DOMAIN-CONTAINING PROTEIN"/>
    <property type="match status" value="1"/>
</dbReference>
<sequence length="297" mass="33111">MAEIQASVDLLTKYLTSPGPSLRKILEGDTTIFQGQKPSDRNSAFMAARHDLLTPLFTSLKKRFIDMVSAVLHISWILDLKLWPAEYTGNEGFGDTTVGALAQSLEKTLSEAEVDPTKLETEWAVLKCYLYKVSKISPVSKLSWEQINESYREKCGSFLYFVDLLLSIPISSADAERGLSQVKLIKIDWRSRLTDDHLTDLLVVQLQSDIVSNFNPDEVVNRFLTTGAAVMMAITTHIAAAQRSISKGTLPRHIRESIFKHRDVIVTSWIDSSVRDPSQLLNVNKETLGVPFVGVAA</sequence>
<proteinExistence type="predicted"/>
<name>A0A8J5JFQ8_HOMAM</name>
<accession>A0A8J5JFQ8</accession>
<evidence type="ECO:0000313" key="1">
    <source>
        <dbReference type="EMBL" id="KAG7157352.1"/>
    </source>
</evidence>
<dbReference type="PANTHER" id="PTHR46880:SF9">
    <property type="entry name" value="ZINC FINGER PROTEIN 862"/>
    <property type="match status" value="1"/>
</dbReference>
<evidence type="ECO:0000313" key="2">
    <source>
        <dbReference type="Proteomes" id="UP000747542"/>
    </source>
</evidence>
<dbReference type="Proteomes" id="UP000747542">
    <property type="component" value="Unassembled WGS sequence"/>
</dbReference>
<comment type="caution">
    <text evidence="1">The sequence shown here is derived from an EMBL/GenBank/DDBJ whole genome shotgun (WGS) entry which is preliminary data.</text>
</comment>